<keyword evidence="3" id="KW-0238">DNA-binding</keyword>
<evidence type="ECO:0000313" key="7">
    <source>
        <dbReference type="Proteomes" id="UP000321570"/>
    </source>
</evidence>
<dbReference type="InterPro" id="IPR038718">
    <property type="entry name" value="SNF2-like_sf"/>
</dbReference>
<dbReference type="Pfam" id="PF00271">
    <property type="entry name" value="Helicase_C"/>
    <property type="match status" value="1"/>
</dbReference>
<dbReference type="PROSITE" id="PS51194">
    <property type="entry name" value="HELICASE_CTER"/>
    <property type="match status" value="1"/>
</dbReference>
<accession>A0A564YYF9</accession>
<dbReference type="SMART" id="SM00487">
    <property type="entry name" value="DEXDc"/>
    <property type="match status" value="1"/>
</dbReference>
<evidence type="ECO:0000256" key="3">
    <source>
        <dbReference type="ARBA" id="ARBA00023125"/>
    </source>
</evidence>
<dbReference type="InterPro" id="IPR000330">
    <property type="entry name" value="SNF2_N"/>
</dbReference>
<gene>
    <name evidence="6" type="ORF">WMSIL1_LOCUS10761</name>
</gene>
<proteinExistence type="predicted"/>
<reference evidence="6 7" key="1">
    <citation type="submission" date="2019-07" db="EMBL/GenBank/DDBJ databases">
        <authorList>
            <person name="Jastrzebski P J."/>
            <person name="Paukszto L."/>
            <person name="Jastrzebski P J."/>
        </authorList>
    </citation>
    <scope>NUCLEOTIDE SEQUENCE [LARGE SCALE GENOMIC DNA]</scope>
    <source>
        <strain evidence="6 7">WMS-il1</strain>
    </source>
</reference>
<keyword evidence="2" id="KW-0067">ATP-binding</keyword>
<dbReference type="PROSITE" id="PS51192">
    <property type="entry name" value="HELICASE_ATP_BIND_1"/>
    <property type="match status" value="1"/>
</dbReference>
<keyword evidence="2" id="KW-0347">Helicase</keyword>
<dbReference type="Gene3D" id="3.40.50.300">
    <property type="entry name" value="P-loop containing nucleotide triphosphate hydrolases"/>
    <property type="match status" value="1"/>
</dbReference>
<evidence type="ECO:0000259" key="5">
    <source>
        <dbReference type="PROSITE" id="PS51194"/>
    </source>
</evidence>
<feature type="domain" description="Helicase C-terminal" evidence="5">
    <location>
        <begin position="1828"/>
        <end position="1981"/>
    </location>
</feature>
<evidence type="ECO:0000259" key="4">
    <source>
        <dbReference type="PROSITE" id="PS51192"/>
    </source>
</evidence>
<keyword evidence="2" id="KW-0547">Nucleotide-binding</keyword>
<dbReference type="Gene3D" id="3.40.50.10810">
    <property type="entry name" value="Tandem AAA-ATPase domain"/>
    <property type="match status" value="1"/>
</dbReference>
<dbReference type="GO" id="GO:0017025">
    <property type="term" value="F:TBP-class protein binding"/>
    <property type="evidence" value="ECO:0007669"/>
    <property type="project" value="InterPro"/>
</dbReference>
<evidence type="ECO:0000313" key="6">
    <source>
        <dbReference type="EMBL" id="VUZ52220.1"/>
    </source>
</evidence>
<dbReference type="Gene3D" id="1.25.10.10">
    <property type="entry name" value="Leucine-rich Repeat Variant"/>
    <property type="match status" value="1"/>
</dbReference>
<dbReference type="SUPFAM" id="SSF48371">
    <property type="entry name" value="ARM repeat"/>
    <property type="match status" value="2"/>
</dbReference>
<dbReference type="InterPro" id="IPR027417">
    <property type="entry name" value="P-loop_NTPase"/>
</dbReference>
<dbReference type="PANTHER" id="PTHR36498">
    <property type="entry name" value="TATA-BINDING PROTEIN-ASSOCIATED FACTOR 172"/>
    <property type="match status" value="1"/>
</dbReference>
<keyword evidence="1" id="KW-0378">Hydrolase</keyword>
<dbReference type="CDD" id="cd18793">
    <property type="entry name" value="SF2_C_SNF"/>
    <property type="match status" value="1"/>
</dbReference>
<dbReference type="Proteomes" id="UP000321570">
    <property type="component" value="Unassembled WGS sequence"/>
</dbReference>
<dbReference type="InterPro" id="IPR022707">
    <property type="entry name" value="Mot1_central_dom"/>
</dbReference>
<dbReference type="GO" id="GO:0005524">
    <property type="term" value="F:ATP binding"/>
    <property type="evidence" value="ECO:0007669"/>
    <property type="project" value="InterPro"/>
</dbReference>
<feature type="domain" description="Helicase ATP-binding" evidence="4">
    <location>
        <begin position="1455"/>
        <end position="1639"/>
    </location>
</feature>
<dbReference type="EMBL" id="CABIJS010000477">
    <property type="protein sequence ID" value="VUZ52220.1"/>
    <property type="molecule type" value="Genomic_DNA"/>
</dbReference>
<evidence type="ECO:0000256" key="2">
    <source>
        <dbReference type="ARBA" id="ARBA00022806"/>
    </source>
</evidence>
<dbReference type="InterPro" id="IPR044972">
    <property type="entry name" value="Mot1"/>
</dbReference>
<evidence type="ECO:0008006" key="8">
    <source>
        <dbReference type="Google" id="ProtNLM"/>
    </source>
</evidence>
<dbReference type="InterPro" id="IPR049730">
    <property type="entry name" value="SNF2/RAD54-like_C"/>
</dbReference>
<protein>
    <recommendedName>
        <fullName evidence="8">TATA-binding protein-associated factor</fullName>
    </recommendedName>
</protein>
<dbReference type="GO" id="GO:0004386">
    <property type="term" value="F:helicase activity"/>
    <property type="evidence" value="ECO:0007669"/>
    <property type="project" value="UniProtKB-KW"/>
</dbReference>
<dbReference type="InterPro" id="IPR011989">
    <property type="entry name" value="ARM-like"/>
</dbReference>
<dbReference type="GO" id="GO:0003677">
    <property type="term" value="F:DNA binding"/>
    <property type="evidence" value="ECO:0007669"/>
    <property type="project" value="UniProtKB-KW"/>
</dbReference>
<dbReference type="SUPFAM" id="SSF52540">
    <property type="entry name" value="P-loop containing nucleoside triphosphate hydrolases"/>
    <property type="match status" value="2"/>
</dbReference>
<dbReference type="InterPro" id="IPR014001">
    <property type="entry name" value="Helicase_ATP-bd"/>
</dbReference>
<keyword evidence="7" id="KW-1185">Reference proteome</keyword>
<dbReference type="Pfam" id="PF12054">
    <property type="entry name" value="DUF3535"/>
    <property type="match status" value="1"/>
</dbReference>
<dbReference type="Pfam" id="PF00176">
    <property type="entry name" value="SNF2-rel_dom"/>
    <property type="match status" value="1"/>
</dbReference>
<sequence>MASRLDRLFALLESCPNETLRVTAARQLGELAQKAPEDVEIILTRLRGLLHNKSWRSRIAATEAIRSMIAHLSPWQPTPPTEPIKSEHDNTKVDEKLPSQQSSFLSLAGLNLDLVLENGARLYSMDLKEYTKDKSKAFKRPRKCGDSSNILEGSSTTITSVPSIDVLDRHELNRQLGLTGSGKAGTFLSTILESEPNTSISALISTVDLEDNADDIPNEMITDVMESVKQAYCNTNASVGCSTESTFLFEKATATALHTDWPLNSMCMRLLCDLWNFSWEVRHGAASGLRELLAFSQHTRHAGTKNGATEAENRTANRIYLEDVVVRVLCTLAVDQFSDFASDLVVAPVRQTAAQLLGVLCLHLDLEQIRLVVGHLLTLINLLGRYRQQCLQRSQQQRSQTRAQKRPAAPDVNWMVVHGGILGLNYVFSARKDLAKDFLPMVYGPLTGVLVPPIGTTQETQETSTLAGEEDLRCAACNALLELPRDILLEHGKAVGGPRLVDEVWGLLERSAGELSSATGPLLTLAAELIISSPNDVSQPDKCNQTADDDNQAINSAVSNNFANHVLLVLHFMHYRSSTELRRTAVKTLQALIKPIVAKPNPTLDSTLLGVIFEQLFHRIILETDIATIQSVSDLWYRLVESMPVDLLVQATLNRIDFWLCQAMQSSSAPFADTMLHLLTHSVNQDNTQNYYIGGYEVGAAPERVRQNVALEARITATELLAYLSNRVCENQELTLSLAAPGSNSNSSASSSGDQSISKILMTARAYLVEHVVCGTHLRDRLGMQRFIGSLLLAAWPSPSKLGWPSETGMDLSDRMNNCLTNVVYFEEILGLFKTMNEDCHRLKALCEFTKLPVTIPPPKSGRAMNLVECQNLLQLVSSELPIYSPSTSTDEYFHLSEVDYQELQRALQKAQHSVSRCLALQLFWSSRVEVSLASALINFGWITPGRLTPLIRPLMDTIRVTSTTTSSLPTTDLDIDLPQVGENLRLQRLAAWNLARLLWTECQQLKQQCSSSSSASVASTSKALSKVSQNLAKYILPDEISDWDTLIVKAKGDEDCCEEFVCLTTILMRQCDEKISLSNDANGNGPSSSLTISTSNAASQASRKQSLNQLRRCGSLMALVDIIQTFLADSSQNVTLEEILPLKVPTIWEILWLEPLGVFRRIYGMPTPSTRSFSEDEKFLLEIKQDPTGLTSADLDVLYRSLYLFPPVLFSLQQSSFPDIPISHFTTGLIALATRCLRCKEYPCLRYAAAHNLGILVSVHAGFTVGVLNSLLTPIAVSKATFSDSDKLAILEATHHIIECVLMPRLENQVFHSLQLVSSDKPLSPTLHGIGFKETTGLLGKVSEEIKAPLHSLLSYVVVMLKSLVLPHFADPRNDVRLLASNIFTKLLILSPLEESAPDPACPGLANELQEIREEGRHFVQCLQRPKDIILYKSDKNIRAALRPYQQEGVNWLLFLKQYGLSGILADDLGLGKTLQTICALVNHHGKLNQRMFISPIKHSRRRANHKDNGISLVVCPATLCSHWQEEVLKFVPDRNILMPVIYAGNVDQRTGLQLSILERCNLLITTYEVVRADVEFFQQTFWEYIILDEGHIIRNTKSKISSAVKKLKARHRLILTGTPIQNRVNDLWSLFDFLMPGFLAPSETAFNSRFGRPILLTRDPKATPQLQRAGQKALDDLHRITMPFILRRMKEDVLQDLPPKVIQDYSCTMTPLQAKLYETFTSTPEGQEALNLALNKSIVDSEGVTSAKGSRGGFGSIKYLLAVCNHPCLVLTPKHPLYEWAVEQYSSSLDGLNDYRLSGKLIALKQLLLDCGFGDNRSGSASEDGETEDQGDLLRQHRALIFFQTKKMLNLVERLLNTEFKSMSHLRLDGSVPISSRQKLVNSFNSDPSIDALLLTTSVGGLGLNLTGADTVIFVEHDWNPCRDLQAMDRAHRIGQRKTVSVFRLVTTSGGSIEERIMSLQTFKKYLARTLVSAPENAALSSMNTSTLVENLAKVGNLGVLGNDTLGGGGNSGFSDIDAAANEYAMDTFDIDDFLIHFPQRNAES</sequence>
<dbReference type="InterPro" id="IPR016024">
    <property type="entry name" value="ARM-type_fold"/>
</dbReference>
<dbReference type="GO" id="GO:0016887">
    <property type="term" value="F:ATP hydrolysis activity"/>
    <property type="evidence" value="ECO:0007669"/>
    <property type="project" value="InterPro"/>
</dbReference>
<name>A0A564YYF9_HYMDI</name>
<dbReference type="SMART" id="SM00490">
    <property type="entry name" value="HELICc"/>
    <property type="match status" value="1"/>
</dbReference>
<dbReference type="PANTHER" id="PTHR36498:SF1">
    <property type="entry name" value="TATA-BINDING PROTEIN-ASSOCIATED FACTOR 172"/>
    <property type="match status" value="1"/>
</dbReference>
<dbReference type="InterPro" id="IPR001650">
    <property type="entry name" value="Helicase_C-like"/>
</dbReference>
<evidence type="ECO:0000256" key="1">
    <source>
        <dbReference type="ARBA" id="ARBA00022801"/>
    </source>
</evidence>
<organism evidence="6 7">
    <name type="scientific">Hymenolepis diminuta</name>
    <name type="common">Rat tapeworm</name>
    <dbReference type="NCBI Taxonomy" id="6216"/>
    <lineage>
        <taxon>Eukaryota</taxon>
        <taxon>Metazoa</taxon>
        <taxon>Spiralia</taxon>
        <taxon>Lophotrochozoa</taxon>
        <taxon>Platyhelminthes</taxon>
        <taxon>Cestoda</taxon>
        <taxon>Eucestoda</taxon>
        <taxon>Cyclophyllidea</taxon>
        <taxon>Hymenolepididae</taxon>
        <taxon>Hymenolepis</taxon>
    </lineage>
</organism>